<comment type="subcellular location">
    <subcellularLocation>
        <location evidence="1">Nucleus</location>
    </subcellularLocation>
</comment>
<keyword evidence="6" id="KW-1185">Reference proteome</keyword>
<dbReference type="Pfam" id="PF24245">
    <property type="entry name" value="INO80F"/>
    <property type="match status" value="1"/>
</dbReference>
<feature type="region of interest" description="Disordered" evidence="3">
    <location>
        <begin position="69"/>
        <end position="137"/>
    </location>
</feature>
<feature type="compositionally biased region" description="Polar residues" evidence="3">
    <location>
        <begin position="85"/>
        <end position="97"/>
    </location>
</feature>
<protein>
    <recommendedName>
        <fullName evidence="4">INO80 complex subunit F domain-containing protein</fullName>
    </recommendedName>
</protein>
<evidence type="ECO:0000313" key="6">
    <source>
        <dbReference type="Proteomes" id="UP000030755"/>
    </source>
</evidence>
<reference evidence="5 6" key="1">
    <citation type="journal article" date="2013" name="Curr. Biol.">
        <title>Shared signatures of parasitism and phylogenomics unite Cryptomycota and microsporidia.</title>
        <authorList>
            <person name="James T.Y."/>
            <person name="Pelin A."/>
            <person name="Bonen L."/>
            <person name="Ahrendt S."/>
            <person name="Sain D."/>
            <person name="Corradi N."/>
            <person name="Stajich J.E."/>
        </authorList>
    </citation>
    <scope>NUCLEOTIDE SEQUENCE [LARGE SCALE GENOMIC DNA]</scope>
    <source>
        <strain evidence="5 6">CSF55</strain>
    </source>
</reference>
<evidence type="ECO:0000256" key="2">
    <source>
        <dbReference type="ARBA" id="ARBA00023242"/>
    </source>
</evidence>
<organism evidence="5 6">
    <name type="scientific">Rozella allomycis (strain CSF55)</name>
    <dbReference type="NCBI Taxonomy" id="988480"/>
    <lineage>
        <taxon>Eukaryota</taxon>
        <taxon>Fungi</taxon>
        <taxon>Fungi incertae sedis</taxon>
        <taxon>Cryptomycota</taxon>
        <taxon>Cryptomycota incertae sedis</taxon>
        <taxon>Rozella</taxon>
    </lineage>
</organism>
<proteinExistence type="predicted"/>
<evidence type="ECO:0000313" key="5">
    <source>
        <dbReference type="EMBL" id="EPZ36028.1"/>
    </source>
</evidence>
<evidence type="ECO:0000259" key="4">
    <source>
        <dbReference type="Pfam" id="PF24245"/>
    </source>
</evidence>
<evidence type="ECO:0000256" key="1">
    <source>
        <dbReference type="ARBA" id="ARBA00004123"/>
    </source>
</evidence>
<dbReference type="EMBL" id="KE560678">
    <property type="protein sequence ID" value="EPZ36028.1"/>
    <property type="molecule type" value="Genomic_DNA"/>
</dbReference>
<sequence>MQPPVAQEEVGTAGAAAQDKYQQKYKDLKKRVREIEQENDELLIKMARIRRNIYRLRLERKFLFERMGKSFKQKDEETEKAAPETVSSNLQTVQTPAIDSKQTEQTQDERRGFLHMLSSEAIKDISPTLHDPTLKTE</sequence>
<evidence type="ECO:0000256" key="3">
    <source>
        <dbReference type="SAM" id="MobiDB-lite"/>
    </source>
</evidence>
<dbReference type="STRING" id="988480.A0A075B0V2"/>
<feature type="compositionally biased region" description="Basic and acidic residues" evidence="3">
    <location>
        <begin position="69"/>
        <end position="82"/>
    </location>
</feature>
<dbReference type="GO" id="GO:0005634">
    <property type="term" value="C:nucleus"/>
    <property type="evidence" value="ECO:0007669"/>
    <property type="project" value="UniProtKB-SubCell"/>
</dbReference>
<dbReference type="HOGENOM" id="CLU_1866275_0_0_1"/>
<accession>A0A075B0V2</accession>
<dbReference type="AlphaFoldDB" id="A0A075B0V2"/>
<dbReference type="InterPro" id="IPR056513">
    <property type="entry name" value="INO80F"/>
</dbReference>
<name>A0A075B0V2_ROZAC</name>
<keyword evidence="2" id="KW-0539">Nucleus</keyword>
<feature type="region of interest" description="Disordered" evidence="3">
    <location>
        <begin position="1"/>
        <end position="22"/>
    </location>
</feature>
<feature type="domain" description="INO80 complex subunit F" evidence="4">
    <location>
        <begin position="21"/>
        <end position="67"/>
    </location>
</feature>
<gene>
    <name evidence="5" type="ORF">O9G_002671</name>
</gene>
<dbReference type="Proteomes" id="UP000030755">
    <property type="component" value="Unassembled WGS sequence"/>
</dbReference>